<evidence type="ECO:0008006" key="4">
    <source>
        <dbReference type="Google" id="ProtNLM"/>
    </source>
</evidence>
<protein>
    <recommendedName>
        <fullName evidence="4">50S ribosomal protein L9</fullName>
    </recommendedName>
</protein>
<reference evidence="2" key="1">
    <citation type="submission" date="2022-08" db="EMBL/GenBank/DDBJ databases">
        <title>Alicyclobacillus fastidiosus DSM 17978, complete genome.</title>
        <authorList>
            <person name="Wang Q."/>
            <person name="Cai R."/>
            <person name="Wang Z."/>
        </authorList>
    </citation>
    <scope>NUCLEOTIDE SEQUENCE</scope>
    <source>
        <strain evidence="2">DSM 17978</strain>
    </source>
</reference>
<keyword evidence="1" id="KW-0812">Transmembrane</keyword>
<gene>
    <name evidence="2" type="ORF">NZD89_04305</name>
</gene>
<evidence type="ECO:0000313" key="3">
    <source>
        <dbReference type="Proteomes" id="UP001164761"/>
    </source>
</evidence>
<dbReference type="RefSeq" id="WP_268006544.1">
    <property type="nucleotide sequence ID" value="NZ_BSUT01000001.1"/>
</dbReference>
<keyword evidence="1" id="KW-1133">Transmembrane helix</keyword>
<evidence type="ECO:0000313" key="2">
    <source>
        <dbReference type="EMBL" id="WAH42670.1"/>
    </source>
</evidence>
<keyword evidence="3" id="KW-1185">Reference proteome</keyword>
<organism evidence="2 3">
    <name type="scientific">Alicyclobacillus fastidiosus</name>
    <dbReference type="NCBI Taxonomy" id="392011"/>
    <lineage>
        <taxon>Bacteria</taxon>
        <taxon>Bacillati</taxon>
        <taxon>Bacillota</taxon>
        <taxon>Bacilli</taxon>
        <taxon>Bacillales</taxon>
        <taxon>Alicyclobacillaceae</taxon>
        <taxon>Alicyclobacillus</taxon>
    </lineage>
</organism>
<proteinExistence type="predicted"/>
<dbReference type="Proteomes" id="UP001164761">
    <property type="component" value="Chromosome"/>
</dbReference>
<dbReference type="EMBL" id="CP104067">
    <property type="protein sequence ID" value="WAH42670.1"/>
    <property type="molecule type" value="Genomic_DNA"/>
</dbReference>
<evidence type="ECO:0000256" key="1">
    <source>
        <dbReference type="SAM" id="Phobius"/>
    </source>
</evidence>
<keyword evidence="1" id="KW-0472">Membrane</keyword>
<accession>A0ABY6ZIR9</accession>
<sequence length="72" mass="7975">MQFNKDFWIGFATGAVVGAVGYRLYEQKSGQLNRLVQGSNNLHSSSGELSVEDLMLQKERLEDLIAEKQAAS</sequence>
<name>A0ABY6ZIR9_9BACL</name>
<feature type="transmembrane region" description="Helical" evidence="1">
    <location>
        <begin position="6"/>
        <end position="25"/>
    </location>
</feature>